<evidence type="ECO:0000313" key="3">
    <source>
        <dbReference type="EMBL" id="GAT53341.1"/>
    </source>
</evidence>
<evidence type="ECO:0000259" key="2">
    <source>
        <dbReference type="Pfam" id="PF18126"/>
    </source>
</evidence>
<protein>
    <recommendedName>
        <fullName evidence="2">Large ribosomal subunit protein mL59 domain-containing protein</fullName>
    </recommendedName>
</protein>
<dbReference type="Pfam" id="PF18126">
    <property type="entry name" value="Mitoc_mL59"/>
    <property type="match status" value="1"/>
</dbReference>
<keyword evidence="4" id="KW-1185">Reference proteome</keyword>
<name>A0ABQ0LQM5_MYCCL</name>
<gene>
    <name evidence="3" type="ORF">MCHLO_10301</name>
</gene>
<evidence type="ECO:0000256" key="1">
    <source>
        <dbReference type="SAM" id="MobiDB-lite"/>
    </source>
</evidence>
<proteinExistence type="predicted"/>
<reference evidence="3" key="1">
    <citation type="submission" date="2014-09" db="EMBL/GenBank/DDBJ databases">
        <title>Genome sequence of the luminous mushroom Mycena chlorophos for searching fungal bioluminescence genes.</title>
        <authorList>
            <person name="Tanaka Y."/>
            <person name="Kasuga D."/>
            <person name="Oba Y."/>
            <person name="Hase S."/>
            <person name="Sato K."/>
            <person name="Oba Y."/>
            <person name="Sakakibara Y."/>
        </authorList>
    </citation>
    <scope>NUCLEOTIDE SEQUENCE</scope>
</reference>
<dbReference type="Proteomes" id="UP000815677">
    <property type="component" value="Unassembled WGS sequence"/>
</dbReference>
<feature type="domain" description="Large ribosomal subunit protein mL59" evidence="2">
    <location>
        <begin position="14"/>
        <end position="250"/>
    </location>
</feature>
<dbReference type="InterPro" id="IPR040922">
    <property type="entry name" value="Ribosomal_mL59_dom"/>
</dbReference>
<accession>A0ABQ0LQM5</accession>
<feature type="compositionally biased region" description="Low complexity" evidence="1">
    <location>
        <begin position="134"/>
        <end position="160"/>
    </location>
</feature>
<evidence type="ECO:0000313" key="4">
    <source>
        <dbReference type="Proteomes" id="UP000815677"/>
    </source>
</evidence>
<organism evidence="3 4">
    <name type="scientific">Mycena chlorophos</name>
    <name type="common">Agaric fungus</name>
    <name type="synonym">Agaricus chlorophos</name>
    <dbReference type="NCBI Taxonomy" id="658473"/>
    <lineage>
        <taxon>Eukaryota</taxon>
        <taxon>Fungi</taxon>
        <taxon>Dikarya</taxon>
        <taxon>Basidiomycota</taxon>
        <taxon>Agaricomycotina</taxon>
        <taxon>Agaricomycetes</taxon>
        <taxon>Agaricomycetidae</taxon>
        <taxon>Agaricales</taxon>
        <taxon>Marasmiineae</taxon>
        <taxon>Mycenaceae</taxon>
        <taxon>Mycena</taxon>
    </lineage>
</organism>
<dbReference type="InterPro" id="IPR037507">
    <property type="entry name" value="Ribosomal_mL59"/>
</dbReference>
<dbReference type="EMBL" id="DF848219">
    <property type="protein sequence ID" value="GAT53341.1"/>
    <property type="molecule type" value="Genomic_DNA"/>
</dbReference>
<sequence>MSATTKFLQRELKALPRFVRRNGPLPEQASATAARTPEAVVLPNPFLPWRNPKTGRWAPSKYSLRQQADLIKQAKAAGKAHLLPPGVKLPHPERLAPGYVEEKKEVKVDGKKSKGKAKQVVVKAEEVAEKTAPEVEAVESTTEKPATTTATEPTAQATQSADEEEVVDPVAVAAQIRRQLKSIPKGTGMAIQWDRRPKERVVPGADIGARLYAKKKKMFKGSAHEREMPQRAWRTWILLRDMRKRIRRYRTTYVHRKANPLKPSRTTQKKLPF</sequence>
<feature type="region of interest" description="Disordered" evidence="1">
    <location>
        <begin position="130"/>
        <end position="166"/>
    </location>
</feature>
<dbReference type="PANTHER" id="PTHR28041">
    <property type="entry name" value="54S RIBOSOMAL PROTEIN L25, MITOCHONDRIAL"/>
    <property type="match status" value="1"/>
</dbReference>
<dbReference type="PANTHER" id="PTHR28041:SF1">
    <property type="entry name" value="LARGE RIBOSOMAL SUBUNIT PROTEIN ML59"/>
    <property type="match status" value="1"/>
</dbReference>